<accession>A0ABY1QJY9</accession>
<proteinExistence type="inferred from homology"/>
<dbReference type="Proteomes" id="UP001158049">
    <property type="component" value="Unassembled WGS sequence"/>
</dbReference>
<comment type="caution">
    <text evidence="8">The sequence shown here is derived from an EMBL/GenBank/DDBJ whole genome shotgun (WGS) entry which is preliminary data.</text>
</comment>
<reference evidence="8 9" key="1">
    <citation type="submission" date="2017-05" db="EMBL/GenBank/DDBJ databases">
        <authorList>
            <person name="Varghese N."/>
            <person name="Submissions S."/>
        </authorList>
    </citation>
    <scope>NUCLEOTIDE SEQUENCE [LARGE SCALE GENOMIC DNA]</scope>
    <source>
        <strain evidence="8 9">DSM 26001</strain>
    </source>
</reference>
<comment type="similarity">
    <text evidence="4">Belongs to the glycosyltransferase 104 family.</text>
</comment>
<evidence type="ECO:0000313" key="8">
    <source>
        <dbReference type="EMBL" id="SMP70888.1"/>
    </source>
</evidence>
<comment type="catalytic activity">
    <reaction evidence="7">
        <text>dTDP-beta-L-rhamnose + L-arginyl-[protein] = N(omega)-(alpha-L-rhamnosyl)-L-arginyl-[protein] + dTDP + H(+)</text>
        <dbReference type="Rhea" id="RHEA:66692"/>
        <dbReference type="Rhea" id="RHEA-COMP:10532"/>
        <dbReference type="Rhea" id="RHEA-COMP:17096"/>
        <dbReference type="ChEBI" id="CHEBI:15378"/>
        <dbReference type="ChEBI" id="CHEBI:29965"/>
        <dbReference type="ChEBI" id="CHEBI:57510"/>
        <dbReference type="ChEBI" id="CHEBI:58369"/>
        <dbReference type="ChEBI" id="CHEBI:167445"/>
    </reaction>
    <physiologicalReaction direction="left-to-right" evidence="7">
        <dbReference type="Rhea" id="RHEA:66693"/>
    </physiologicalReaction>
</comment>
<sequence>MSFPRTLDLFCRVVDNFGDIGVCWRLARQLAAEHRIAVRLWVDDLASFRRICAAVDTAADEQQLQGVTVRRWQGALAGEEVADAVVEAFGCELPAGYLAAMAARPAAPAWINLEYLSAEDWVAGCHGLPSPHPRLPLTKYFFFPGFDAGAGGLLEEAGLAQRRAAFVADPRRQAAFLAGLGVQPEAGDRLVSLFCYPDAPVAALMDALSRSERASLVLAPEGVAVAALAAWAGRTLRPGDLVRKGRLALQVVPFVDQADYDCLLWCCELNFVRGEDSMVRAQWAQKPFVWQIYPQEEDAHRIKLDAFLARFSGVLPADASPACRALWHAWNGDGDVGAAWPAFEQALPAFGAAMPRWCATLREHGDLTGNLLAFIRRKGAGAAS</sequence>
<dbReference type="NCBIfam" id="TIGR03837">
    <property type="entry name" value="efp_Arg_rhamno"/>
    <property type="match status" value="1"/>
</dbReference>
<keyword evidence="2" id="KW-0808">Transferase</keyword>
<evidence type="ECO:0000256" key="7">
    <source>
        <dbReference type="ARBA" id="ARBA00048472"/>
    </source>
</evidence>
<dbReference type="EMBL" id="FXUL01000016">
    <property type="protein sequence ID" value="SMP70888.1"/>
    <property type="molecule type" value="Genomic_DNA"/>
</dbReference>
<evidence type="ECO:0000256" key="5">
    <source>
        <dbReference type="ARBA" id="ARBA00024416"/>
    </source>
</evidence>
<dbReference type="InterPro" id="IPR016633">
    <property type="entry name" value="EarP"/>
</dbReference>
<organism evidence="8 9">
    <name type="scientific">Noviherbaspirillum suwonense</name>
    <dbReference type="NCBI Taxonomy" id="1224511"/>
    <lineage>
        <taxon>Bacteria</taxon>
        <taxon>Pseudomonadati</taxon>
        <taxon>Pseudomonadota</taxon>
        <taxon>Betaproteobacteria</taxon>
        <taxon>Burkholderiales</taxon>
        <taxon>Oxalobacteraceae</taxon>
        <taxon>Noviherbaspirillum</taxon>
    </lineage>
</organism>
<evidence type="ECO:0000256" key="1">
    <source>
        <dbReference type="ARBA" id="ARBA00022676"/>
    </source>
</evidence>
<evidence type="ECO:0000256" key="3">
    <source>
        <dbReference type="ARBA" id="ARBA00024303"/>
    </source>
</evidence>
<evidence type="ECO:0000256" key="2">
    <source>
        <dbReference type="ARBA" id="ARBA00022679"/>
    </source>
</evidence>
<evidence type="ECO:0000256" key="4">
    <source>
        <dbReference type="ARBA" id="ARBA00024346"/>
    </source>
</evidence>
<comment type="function">
    <text evidence="3">Protein-arginine rhamnosyltransferase that catalyzes the transfer of a single rhamnose to elongation factor P (EF-P) on 'Lys-32', a modification required for EF-P-dependent rescue of polyproline stalled ribosomes.</text>
</comment>
<dbReference type="PIRSF" id="PIRSF015557">
    <property type="entry name" value="UCP015557"/>
    <property type="match status" value="1"/>
</dbReference>
<dbReference type="RefSeq" id="WP_283443878.1">
    <property type="nucleotide sequence ID" value="NZ_FXUL01000016.1"/>
</dbReference>
<keyword evidence="1" id="KW-0328">Glycosyltransferase</keyword>
<keyword evidence="9" id="KW-1185">Reference proteome</keyword>
<evidence type="ECO:0000313" key="9">
    <source>
        <dbReference type="Proteomes" id="UP001158049"/>
    </source>
</evidence>
<evidence type="ECO:0000256" key="6">
    <source>
        <dbReference type="ARBA" id="ARBA00030025"/>
    </source>
</evidence>
<gene>
    <name evidence="8" type="ORF">SAMN06295970_116110</name>
</gene>
<dbReference type="Pfam" id="PF10093">
    <property type="entry name" value="EarP"/>
    <property type="match status" value="1"/>
</dbReference>
<name>A0ABY1QJY9_9BURK</name>
<protein>
    <recommendedName>
        <fullName evidence="5">Protein-arginine rhamnosyltransferase</fullName>
    </recommendedName>
    <alternativeName>
        <fullName evidence="6">EF-P arginine rhamnosyltransferase</fullName>
    </alternativeName>
</protein>